<feature type="transmembrane region" description="Helical" evidence="1">
    <location>
        <begin position="7"/>
        <end position="26"/>
    </location>
</feature>
<dbReference type="RefSeq" id="XP_067477756.1">
    <property type="nucleotide sequence ID" value="XM_067628362.1"/>
</dbReference>
<dbReference type="GeneID" id="93580850"/>
<dbReference type="EMBL" id="KV878686">
    <property type="protein sequence ID" value="OJJ70508.1"/>
    <property type="molecule type" value="Genomic_DNA"/>
</dbReference>
<feature type="transmembrane region" description="Helical" evidence="1">
    <location>
        <begin position="32"/>
        <end position="55"/>
    </location>
</feature>
<dbReference type="VEuPathDB" id="FungiDB:ASPBRDRAFT_623025"/>
<gene>
    <name evidence="2" type="ORF">ASPBRDRAFT_623025</name>
</gene>
<proteinExistence type="predicted"/>
<organism evidence="2 3">
    <name type="scientific">Aspergillus brasiliensis (strain CBS 101740 / IMI 381727 / IBT 21946)</name>
    <dbReference type="NCBI Taxonomy" id="767769"/>
    <lineage>
        <taxon>Eukaryota</taxon>
        <taxon>Fungi</taxon>
        <taxon>Dikarya</taxon>
        <taxon>Ascomycota</taxon>
        <taxon>Pezizomycotina</taxon>
        <taxon>Eurotiomycetes</taxon>
        <taxon>Eurotiomycetidae</taxon>
        <taxon>Eurotiales</taxon>
        <taxon>Aspergillaceae</taxon>
        <taxon>Aspergillus</taxon>
        <taxon>Aspergillus subgen. Circumdati</taxon>
    </lineage>
</organism>
<name>A0A1L9UFR8_ASPBC</name>
<dbReference type="Proteomes" id="UP000184499">
    <property type="component" value="Unassembled WGS sequence"/>
</dbReference>
<sequence length="147" mass="17178">MAQTGDFRFFIFKNLITFLIIFPPHLSFPFLVSLFFSYNLLSPNFSFFPLFFFFVEVRRNLFFFSLSCRREIPIVWYERNWPPSGLSVRSQVRSSVRSVLHSGLGLVGCRRPEVSSVVETTDQSWRGRSKDVIAKRFSKTTVSFAHT</sequence>
<evidence type="ECO:0000313" key="3">
    <source>
        <dbReference type="Proteomes" id="UP000184499"/>
    </source>
</evidence>
<keyword evidence="1" id="KW-1133">Transmembrane helix</keyword>
<accession>A0A1L9UFR8</accession>
<keyword evidence="3" id="KW-1185">Reference proteome</keyword>
<keyword evidence="1" id="KW-0472">Membrane</keyword>
<evidence type="ECO:0000313" key="2">
    <source>
        <dbReference type="EMBL" id="OJJ70508.1"/>
    </source>
</evidence>
<dbReference type="AlphaFoldDB" id="A0A1L9UFR8"/>
<protein>
    <recommendedName>
        <fullName evidence="4">Transmembrane protein</fullName>
    </recommendedName>
</protein>
<evidence type="ECO:0000256" key="1">
    <source>
        <dbReference type="SAM" id="Phobius"/>
    </source>
</evidence>
<evidence type="ECO:0008006" key="4">
    <source>
        <dbReference type="Google" id="ProtNLM"/>
    </source>
</evidence>
<keyword evidence="1" id="KW-0812">Transmembrane</keyword>
<reference evidence="3" key="1">
    <citation type="journal article" date="2017" name="Genome Biol.">
        <title>Comparative genomics reveals high biological diversity and specific adaptations in the industrially and medically important fungal genus Aspergillus.</title>
        <authorList>
            <person name="de Vries R.P."/>
            <person name="Riley R."/>
            <person name="Wiebenga A."/>
            <person name="Aguilar-Osorio G."/>
            <person name="Amillis S."/>
            <person name="Uchima C.A."/>
            <person name="Anderluh G."/>
            <person name="Asadollahi M."/>
            <person name="Askin M."/>
            <person name="Barry K."/>
            <person name="Battaglia E."/>
            <person name="Bayram O."/>
            <person name="Benocci T."/>
            <person name="Braus-Stromeyer S.A."/>
            <person name="Caldana C."/>
            <person name="Canovas D."/>
            <person name="Cerqueira G.C."/>
            <person name="Chen F."/>
            <person name="Chen W."/>
            <person name="Choi C."/>
            <person name="Clum A."/>
            <person name="Dos Santos R.A."/>
            <person name="Damasio A.R."/>
            <person name="Diallinas G."/>
            <person name="Emri T."/>
            <person name="Fekete E."/>
            <person name="Flipphi M."/>
            <person name="Freyberg S."/>
            <person name="Gallo A."/>
            <person name="Gournas C."/>
            <person name="Habgood R."/>
            <person name="Hainaut M."/>
            <person name="Harispe M.L."/>
            <person name="Henrissat B."/>
            <person name="Hilden K.S."/>
            <person name="Hope R."/>
            <person name="Hossain A."/>
            <person name="Karabika E."/>
            <person name="Karaffa L."/>
            <person name="Karanyi Z."/>
            <person name="Krasevec N."/>
            <person name="Kuo A."/>
            <person name="Kusch H."/>
            <person name="LaButti K."/>
            <person name="Lagendijk E.L."/>
            <person name="Lapidus A."/>
            <person name="Levasseur A."/>
            <person name="Lindquist E."/>
            <person name="Lipzen A."/>
            <person name="Logrieco A.F."/>
            <person name="MacCabe A."/>
            <person name="Maekelae M.R."/>
            <person name="Malavazi I."/>
            <person name="Melin P."/>
            <person name="Meyer V."/>
            <person name="Mielnichuk N."/>
            <person name="Miskei M."/>
            <person name="Molnar A.P."/>
            <person name="Mule G."/>
            <person name="Ngan C.Y."/>
            <person name="Orejas M."/>
            <person name="Orosz E."/>
            <person name="Ouedraogo J.P."/>
            <person name="Overkamp K.M."/>
            <person name="Park H.-S."/>
            <person name="Perrone G."/>
            <person name="Piumi F."/>
            <person name="Punt P.J."/>
            <person name="Ram A.F."/>
            <person name="Ramon A."/>
            <person name="Rauscher S."/>
            <person name="Record E."/>
            <person name="Riano-Pachon D.M."/>
            <person name="Robert V."/>
            <person name="Roehrig J."/>
            <person name="Ruller R."/>
            <person name="Salamov A."/>
            <person name="Salih N.S."/>
            <person name="Samson R.A."/>
            <person name="Sandor E."/>
            <person name="Sanguinetti M."/>
            <person name="Schuetze T."/>
            <person name="Sepcic K."/>
            <person name="Shelest E."/>
            <person name="Sherlock G."/>
            <person name="Sophianopoulou V."/>
            <person name="Squina F.M."/>
            <person name="Sun H."/>
            <person name="Susca A."/>
            <person name="Todd R.B."/>
            <person name="Tsang A."/>
            <person name="Unkles S.E."/>
            <person name="van de Wiele N."/>
            <person name="van Rossen-Uffink D."/>
            <person name="Oliveira J.V."/>
            <person name="Vesth T.C."/>
            <person name="Visser J."/>
            <person name="Yu J.-H."/>
            <person name="Zhou M."/>
            <person name="Andersen M.R."/>
            <person name="Archer D.B."/>
            <person name="Baker S.E."/>
            <person name="Benoit I."/>
            <person name="Brakhage A.A."/>
            <person name="Braus G.H."/>
            <person name="Fischer R."/>
            <person name="Frisvad J.C."/>
            <person name="Goldman G.H."/>
            <person name="Houbraken J."/>
            <person name="Oakley B."/>
            <person name="Pocsi I."/>
            <person name="Scazzocchio C."/>
            <person name="Seiboth B."/>
            <person name="vanKuyk P.A."/>
            <person name="Wortman J."/>
            <person name="Dyer P.S."/>
            <person name="Grigoriev I.V."/>
        </authorList>
    </citation>
    <scope>NUCLEOTIDE SEQUENCE [LARGE SCALE GENOMIC DNA]</scope>
    <source>
        <strain evidence="3">CBS 101740 / IMI 381727 / IBT 21946</strain>
    </source>
</reference>